<evidence type="ECO:0000313" key="4">
    <source>
        <dbReference type="Proteomes" id="UP000777438"/>
    </source>
</evidence>
<reference evidence="3 4" key="1">
    <citation type="journal article" date="2021" name="Nat. Commun.">
        <title>Genetic determinants of endophytism in the Arabidopsis root mycobiome.</title>
        <authorList>
            <person name="Mesny F."/>
            <person name="Miyauchi S."/>
            <person name="Thiergart T."/>
            <person name="Pickel B."/>
            <person name="Atanasova L."/>
            <person name="Karlsson M."/>
            <person name="Huettel B."/>
            <person name="Barry K.W."/>
            <person name="Haridas S."/>
            <person name="Chen C."/>
            <person name="Bauer D."/>
            <person name="Andreopoulos W."/>
            <person name="Pangilinan J."/>
            <person name="LaButti K."/>
            <person name="Riley R."/>
            <person name="Lipzen A."/>
            <person name="Clum A."/>
            <person name="Drula E."/>
            <person name="Henrissat B."/>
            <person name="Kohler A."/>
            <person name="Grigoriev I.V."/>
            <person name="Martin F.M."/>
            <person name="Hacquard S."/>
        </authorList>
    </citation>
    <scope>NUCLEOTIDE SEQUENCE [LARGE SCALE GENOMIC DNA]</scope>
    <source>
        <strain evidence="3 4">MPI-CAGE-CH-0241</strain>
    </source>
</reference>
<feature type="compositionally biased region" description="Polar residues" evidence="1">
    <location>
        <begin position="138"/>
        <end position="154"/>
    </location>
</feature>
<sequence length="325" mass="35324">MASLKAGALPSIRRQQLLSEFAGLKQACPEGMFISLTPGDPTLWSGVLFVRNGPYSPAVLRFQISFPDSYPQLPPLVTFSTELFHPLLTPLTTYMYTTDIQDSGTVSASDQERLPPGGFSLRHGFPEWFGRGRRRNRQSTGQHSTSSGPGQDTGSSLSTPASKASSEGQVPSYAQTSKKGVSTYDILQYIRSNFNDEEALDSIPLSAAGNPGAWYAWRTYRRGAGKFSEDPAQTEGPPKPDGLSPESEPDAAKKDQNPGVRPPSEWDWDGVWEDRVKKGIATSLSEAVLFGGGTTSDDLLRFLAMEDNDVASVQENIRRSLGNQA</sequence>
<dbReference type="Gene3D" id="3.10.110.10">
    <property type="entry name" value="Ubiquitin Conjugating Enzyme"/>
    <property type="match status" value="1"/>
</dbReference>
<dbReference type="InterPro" id="IPR000608">
    <property type="entry name" value="UBC"/>
</dbReference>
<name>A0A9P8WC80_9HYPO</name>
<dbReference type="SUPFAM" id="SSF54495">
    <property type="entry name" value="UBC-like"/>
    <property type="match status" value="1"/>
</dbReference>
<dbReference type="AlphaFoldDB" id="A0A9P8WC80"/>
<dbReference type="OrthoDB" id="5596422at2759"/>
<accession>A0A9P8WC80</accession>
<feature type="region of interest" description="Disordered" evidence="1">
    <location>
        <begin position="130"/>
        <end position="177"/>
    </location>
</feature>
<evidence type="ECO:0000259" key="2">
    <source>
        <dbReference type="Pfam" id="PF00179"/>
    </source>
</evidence>
<keyword evidence="4" id="KW-1185">Reference proteome</keyword>
<organism evidence="3 4">
    <name type="scientific">Thelonectria olida</name>
    <dbReference type="NCBI Taxonomy" id="1576542"/>
    <lineage>
        <taxon>Eukaryota</taxon>
        <taxon>Fungi</taxon>
        <taxon>Dikarya</taxon>
        <taxon>Ascomycota</taxon>
        <taxon>Pezizomycotina</taxon>
        <taxon>Sordariomycetes</taxon>
        <taxon>Hypocreomycetidae</taxon>
        <taxon>Hypocreales</taxon>
        <taxon>Nectriaceae</taxon>
        <taxon>Thelonectria</taxon>
    </lineage>
</organism>
<evidence type="ECO:0000313" key="3">
    <source>
        <dbReference type="EMBL" id="KAH6895486.1"/>
    </source>
</evidence>
<dbReference type="CDD" id="cd23814">
    <property type="entry name" value="UEV_AKTIP"/>
    <property type="match status" value="1"/>
</dbReference>
<feature type="compositionally biased region" description="Low complexity" evidence="1">
    <location>
        <begin position="155"/>
        <end position="166"/>
    </location>
</feature>
<feature type="compositionally biased region" description="Polar residues" evidence="1">
    <location>
        <begin position="167"/>
        <end position="177"/>
    </location>
</feature>
<comment type="caution">
    <text evidence="3">The sequence shown here is derived from an EMBL/GenBank/DDBJ whole genome shotgun (WGS) entry which is preliminary data.</text>
</comment>
<feature type="region of interest" description="Disordered" evidence="1">
    <location>
        <begin position="226"/>
        <end position="268"/>
    </location>
</feature>
<proteinExistence type="predicted"/>
<dbReference type="EMBL" id="JAGPYM010000004">
    <property type="protein sequence ID" value="KAH6895486.1"/>
    <property type="molecule type" value="Genomic_DNA"/>
</dbReference>
<evidence type="ECO:0000256" key="1">
    <source>
        <dbReference type="SAM" id="MobiDB-lite"/>
    </source>
</evidence>
<protein>
    <submittedName>
        <fullName evidence="3">Ubiquitin-conjugating enzyme/RWD-like protein</fullName>
    </submittedName>
</protein>
<feature type="domain" description="UBC core" evidence="2">
    <location>
        <begin position="19"/>
        <end position="88"/>
    </location>
</feature>
<dbReference type="Pfam" id="PF00179">
    <property type="entry name" value="UQ_con"/>
    <property type="match status" value="1"/>
</dbReference>
<dbReference type="Proteomes" id="UP000777438">
    <property type="component" value="Unassembled WGS sequence"/>
</dbReference>
<gene>
    <name evidence="3" type="ORF">B0T10DRAFT_557694</name>
</gene>
<dbReference type="InterPro" id="IPR016135">
    <property type="entry name" value="UBQ-conjugating_enzyme/RWD"/>
</dbReference>